<comment type="caution">
    <text evidence="2">The sequence shown here is derived from an EMBL/GenBank/DDBJ whole genome shotgun (WGS) entry which is preliminary data.</text>
</comment>
<dbReference type="SUPFAM" id="SSF53448">
    <property type="entry name" value="Nucleotide-diphospho-sugar transferases"/>
    <property type="match status" value="1"/>
</dbReference>
<dbReference type="Proteomes" id="UP000557193">
    <property type="component" value="Unassembled WGS sequence"/>
</dbReference>
<evidence type="ECO:0000259" key="1">
    <source>
        <dbReference type="Pfam" id="PF00483"/>
    </source>
</evidence>
<reference evidence="2 3" key="1">
    <citation type="submission" date="2020-08" db="EMBL/GenBank/DDBJ databases">
        <title>Functional genomics of gut bacteria from endangered species of beetles.</title>
        <authorList>
            <person name="Carlos-Shanley C."/>
        </authorList>
    </citation>
    <scope>NUCLEOTIDE SEQUENCE [LARGE SCALE GENOMIC DNA]</scope>
    <source>
        <strain evidence="2 3">S00202</strain>
    </source>
</reference>
<protein>
    <submittedName>
        <fullName evidence="2">dTDP-glucose pyrophosphorylase</fullName>
    </submittedName>
</protein>
<feature type="domain" description="Nucleotidyl transferase" evidence="1">
    <location>
        <begin position="32"/>
        <end position="198"/>
    </location>
</feature>
<dbReference type="CDD" id="cd04183">
    <property type="entry name" value="GT2_BcE_like"/>
    <property type="match status" value="1"/>
</dbReference>
<dbReference type="InterPro" id="IPR005835">
    <property type="entry name" value="NTP_transferase_dom"/>
</dbReference>
<accession>A0A7X0BVB2</accession>
<dbReference type="Gene3D" id="3.90.550.10">
    <property type="entry name" value="Spore Coat Polysaccharide Biosynthesis Protein SpsA, Chain A"/>
    <property type="match status" value="1"/>
</dbReference>
<organism evidence="2 3">
    <name type="scientific">Pseudomonas fluvialis</name>
    <dbReference type="NCBI Taxonomy" id="1793966"/>
    <lineage>
        <taxon>Bacteria</taxon>
        <taxon>Pseudomonadati</taxon>
        <taxon>Pseudomonadota</taxon>
        <taxon>Gammaproteobacteria</taxon>
        <taxon>Pseudomonadales</taxon>
        <taxon>Pseudomonadaceae</taxon>
        <taxon>Pseudomonas</taxon>
    </lineage>
</organism>
<dbReference type="Pfam" id="PF00483">
    <property type="entry name" value="NTP_transferase"/>
    <property type="match status" value="1"/>
</dbReference>
<dbReference type="EMBL" id="JACHLL010000007">
    <property type="protein sequence ID" value="MBB6343223.1"/>
    <property type="molecule type" value="Genomic_DNA"/>
</dbReference>
<keyword evidence="3" id="KW-1185">Reference proteome</keyword>
<gene>
    <name evidence="2" type="ORF">HNP49_003421</name>
</gene>
<evidence type="ECO:0000313" key="2">
    <source>
        <dbReference type="EMBL" id="MBB6343223.1"/>
    </source>
</evidence>
<dbReference type="InterPro" id="IPR016873">
    <property type="entry name" value="Caps_polysacc_synth_BcbE_prd"/>
</dbReference>
<dbReference type="RefSeq" id="WP_184685288.1">
    <property type="nucleotide sequence ID" value="NZ_JACHLL010000007.1"/>
</dbReference>
<dbReference type="AlphaFoldDB" id="A0A7X0BVB2"/>
<sequence>MNATRNIIILAGTKADDARPESEFPHYLSEFDGVPLIQSLVEKCANLNPTKIICMLPNADMDKYHLRNMVAQMHPAAVAHPVHDATKGAACTALLASEIIDSDCELVILSANEILDVSFETIVNQFRTQSRDAGVVIFKSLHPRYAFVRLTDAGDVVEAAEKNPISPNAVAGMYWFKSGAMFVESVKNMIRKDAKVNDSFYIAPALNELILLHKKIGSYRVEPNQYRPLKNQSQIHAYETQGSRV</sequence>
<dbReference type="InterPro" id="IPR029044">
    <property type="entry name" value="Nucleotide-diphossugar_trans"/>
</dbReference>
<proteinExistence type="predicted"/>
<name>A0A7X0BVB2_9PSED</name>
<dbReference type="PIRSF" id="PIRSF028162">
    <property type="entry name" value="BcbE_prd"/>
    <property type="match status" value="1"/>
</dbReference>
<evidence type="ECO:0000313" key="3">
    <source>
        <dbReference type="Proteomes" id="UP000557193"/>
    </source>
</evidence>